<dbReference type="AlphaFoldDB" id="A0AAE1BS37"/>
<sequence>MQPAPYLQWSGRTHPAYDRRRDKKISLAVAYSQEYCECIVPPARPPPLVSGLSCIALAAPPACIGCQPPPPASTAQQKVAPALRRRGHLCPLFVTGSRQLLTLGWSLD</sequence>
<reference evidence="1" key="1">
    <citation type="submission" date="2023-10" db="EMBL/GenBank/DDBJ databases">
        <title>Genome assemblies of two species of porcelain crab, Petrolisthes cinctipes and Petrolisthes manimaculis (Anomura: Porcellanidae).</title>
        <authorList>
            <person name="Angst P."/>
        </authorList>
    </citation>
    <scope>NUCLEOTIDE SEQUENCE</scope>
    <source>
        <strain evidence="1">PB745_01</strain>
        <tissue evidence="1">Gill</tissue>
    </source>
</reference>
<dbReference type="EMBL" id="JAWQEG010006231">
    <property type="protein sequence ID" value="KAK3855408.1"/>
    <property type="molecule type" value="Genomic_DNA"/>
</dbReference>
<gene>
    <name evidence="1" type="ORF">Pcinc_038191</name>
</gene>
<name>A0AAE1BS37_PETCI</name>
<keyword evidence="2" id="KW-1185">Reference proteome</keyword>
<dbReference type="Proteomes" id="UP001286313">
    <property type="component" value="Unassembled WGS sequence"/>
</dbReference>
<evidence type="ECO:0000313" key="2">
    <source>
        <dbReference type="Proteomes" id="UP001286313"/>
    </source>
</evidence>
<protein>
    <submittedName>
        <fullName evidence="1">Uncharacterized protein</fullName>
    </submittedName>
</protein>
<accession>A0AAE1BS37</accession>
<proteinExistence type="predicted"/>
<comment type="caution">
    <text evidence="1">The sequence shown here is derived from an EMBL/GenBank/DDBJ whole genome shotgun (WGS) entry which is preliminary data.</text>
</comment>
<organism evidence="1 2">
    <name type="scientific">Petrolisthes cinctipes</name>
    <name type="common">Flat porcelain crab</name>
    <dbReference type="NCBI Taxonomy" id="88211"/>
    <lineage>
        <taxon>Eukaryota</taxon>
        <taxon>Metazoa</taxon>
        <taxon>Ecdysozoa</taxon>
        <taxon>Arthropoda</taxon>
        <taxon>Crustacea</taxon>
        <taxon>Multicrustacea</taxon>
        <taxon>Malacostraca</taxon>
        <taxon>Eumalacostraca</taxon>
        <taxon>Eucarida</taxon>
        <taxon>Decapoda</taxon>
        <taxon>Pleocyemata</taxon>
        <taxon>Anomura</taxon>
        <taxon>Galatheoidea</taxon>
        <taxon>Porcellanidae</taxon>
        <taxon>Petrolisthes</taxon>
    </lineage>
</organism>
<evidence type="ECO:0000313" key="1">
    <source>
        <dbReference type="EMBL" id="KAK3855408.1"/>
    </source>
</evidence>